<name>A0A4C1UM67_EUMVA</name>
<keyword evidence="3" id="KW-1185">Reference proteome</keyword>
<feature type="compositionally biased region" description="Polar residues" evidence="1">
    <location>
        <begin position="182"/>
        <end position="196"/>
    </location>
</feature>
<dbReference type="Proteomes" id="UP000299102">
    <property type="component" value="Unassembled WGS sequence"/>
</dbReference>
<evidence type="ECO:0000313" key="3">
    <source>
        <dbReference type="Proteomes" id="UP000299102"/>
    </source>
</evidence>
<protein>
    <recommendedName>
        <fullName evidence="4">Reverse transcriptase domain-containing protein</fullName>
    </recommendedName>
</protein>
<feature type="region of interest" description="Disordered" evidence="1">
    <location>
        <begin position="169"/>
        <end position="216"/>
    </location>
</feature>
<reference evidence="2 3" key="1">
    <citation type="journal article" date="2019" name="Commun. Biol.">
        <title>The bagworm genome reveals a unique fibroin gene that provides high tensile strength.</title>
        <authorList>
            <person name="Kono N."/>
            <person name="Nakamura H."/>
            <person name="Ohtoshi R."/>
            <person name="Tomita M."/>
            <person name="Numata K."/>
            <person name="Arakawa K."/>
        </authorList>
    </citation>
    <scope>NUCLEOTIDE SEQUENCE [LARGE SCALE GENOMIC DNA]</scope>
</reference>
<sequence length="216" mass="24399">MKYQFLIRKPGLIKDRYESIAVLNSTRTPNAQHINLRRRSGADAGGMCFKVISTTSLELSLFERTPLQQIKACGLQKMVNKIIDSVKKRGMKVNVDKTKVMVFEGGEITSECEIFIGEKVEQVEEFVYLGSLFTNDDQFSTFRPDQNVTALEVDQKGYTRYKNAEVTPQVTTDPISCHGQKTKQGGKSVHSMSDSSPPRRGQDLMPKYRIHNTSKL</sequence>
<organism evidence="2 3">
    <name type="scientific">Eumeta variegata</name>
    <name type="common">Bagworm moth</name>
    <name type="synonym">Eumeta japonica</name>
    <dbReference type="NCBI Taxonomy" id="151549"/>
    <lineage>
        <taxon>Eukaryota</taxon>
        <taxon>Metazoa</taxon>
        <taxon>Ecdysozoa</taxon>
        <taxon>Arthropoda</taxon>
        <taxon>Hexapoda</taxon>
        <taxon>Insecta</taxon>
        <taxon>Pterygota</taxon>
        <taxon>Neoptera</taxon>
        <taxon>Endopterygota</taxon>
        <taxon>Lepidoptera</taxon>
        <taxon>Glossata</taxon>
        <taxon>Ditrysia</taxon>
        <taxon>Tineoidea</taxon>
        <taxon>Psychidae</taxon>
        <taxon>Oiketicinae</taxon>
        <taxon>Eumeta</taxon>
    </lineage>
</organism>
<dbReference type="EMBL" id="BGZK01000193">
    <property type="protein sequence ID" value="GBP27409.1"/>
    <property type="molecule type" value="Genomic_DNA"/>
</dbReference>
<comment type="caution">
    <text evidence="2">The sequence shown here is derived from an EMBL/GenBank/DDBJ whole genome shotgun (WGS) entry which is preliminary data.</text>
</comment>
<evidence type="ECO:0008006" key="4">
    <source>
        <dbReference type="Google" id="ProtNLM"/>
    </source>
</evidence>
<dbReference type="AlphaFoldDB" id="A0A4C1UM67"/>
<gene>
    <name evidence="2" type="ORF">EVAR_17109_1</name>
</gene>
<dbReference type="OrthoDB" id="425681at2759"/>
<accession>A0A4C1UM67</accession>
<evidence type="ECO:0000256" key="1">
    <source>
        <dbReference type="SAM" id="MobiDB-lite"/>
    </source>
</evidence>
<proteinExistence type="predicted"/>
<evidence type="ECO:0000313" key="2">
    <source>
        <dbReference type="EMBL" id="GBP27409.1"/>
    </source>
</evidence>